<name>A0A0C5WEY7_9FLAO</name>
<keyword evidence="3" id="KW-1185">Reference proteome</keyword>
<feature type="chain" id="PRO_5002191729" description="Secreted protein" evidence="1">
    <location>
        <begin position="22"/>
        <end position="80"/>
    </location>
</feature>
<dbReference type="RefSeq" id="WP_044637483.1">
    <property type="nucleotide sequence ID" value="NZ_CP007202.1"/>
</dbReference>
<feature type="signal peptide" evidence="1">
    <location>
        <begin position="1"/>
        <end position="21"/>
    </location>
</feature>
<dbReference type="KEGG" id="sze:AW14_03175"/>
<protein>
    <recommendedName>
        <fullName evidence="4">Secreted protein</fullName>
    </recommendedName>
</protein>
<dbReference type="HOGENOM" id="CLU_2587810_0_0_10"/>
<reference evidence="2 3" key="1">
    <citation type="submission" date="2014-02" db="EMBL/GenBank/DDBJ databases">
        <authorList>
            <person name="Young C.-C."/>
            <person name="Hameed A."/>
            <person name="Huang H.-C."/>
            <person name="Shahina M."/>
        </authorList>
    </citation>
    <scope>NUCLEOTIDE SEQUENCE [LARGE SCALE GENOMIC DNA]</scope>
    <source>
        <strain evidence="2 3">CC-SAMT-1</strain>
    </source>
</reference>
<dbReference type="Proteomes" id="UP000032229">
    <property type="component" value="Chromosome"/>
</dbReference>
<dbReference type="OrthoDB" id="1453156at2"/>
<accession>A0A0C5WEY7</accession>
<evidence type="ECO:0000313" key="2">
    <source>
        <dbReference type="EMBL" id="AJR04757.1"/>
    </source>
</evidence>
<evidence type="ECO:0008006" key="4">
    <source>
        <dbReference type="Google" id="ProtNLM"/>
    </source>
</evidence>
<sequence>MKKLQLLTFTAMLLLTLSVKANDSKLNLNNPDVRKCLIEASKSEGWDLSATYLNSEDKIVLIFSKDGQSRVYTSNQMFKM</sequence>
<dbReference type="AlphaFoldDB" id="A0A0C5WEY7"/>
<gene>
    <name evidence="2" type="ORF">AW14_03175</name>
</gene>
<dbReference type="EMBL" id="CP007202">
    <property type="protein sequence ID" value="AJR04757.1"/>
    <property type="molecule type" value="Genomic_DNA"/>
</dbReference>
<evidence type="ECO:0000313" key="3">
    <source>
        <dbReference type="Proteomes" id="UP000032229"/>
    </source>
</evidence>
<organism evidence="2 3">
    <name type="scientific">Siansivirga zeaxanthinifaciens CC-SAMT-1</name>
    <dbReference type="NCBI Taxonomy" id="1454006"/>
    <lineage>
        <taxon>Bacteria</taxon>
        <taxon>Pseudomonadati</taxon>
        <taxon>Bacteroidota</taxon>
        <taxon>Flavobacteriia</taxon>
        <taxon>Flavobacteriales</taxon>
        <taxon>Flavobacteriaceae</taxon>
        <taxon>Siansivirga</taxon>
    </lineage>
</organism>
<evidence type="ECO:0000256" key="1">
    <source>
        <dbReference type="SAM" id="SignalP"/>
    </source>
</evidence>
<dbReference type="STRING" id="1454006.AW14_03175"/>
<proteinExistence type="predicted"/>
<keyword evidence="1" id="KW-0732">Signal</keyword>